<evidence type="ECO:0000256" key="5">
    <source>
        <dbReference type="ARBA" id="ARBA00022837"/>
    </source>
</evidence>
<evidence type="ECO:0000256" key="1">
    <source>
        <dbReference type="ARBA" id="ARBA00004496"/>
    </source>
</evidence>
<dbReference type="PANTHER" id="PTHR46212:SF3">
    <property type="entry name" value="GH27120P"/>
    <property type="match status" value="1"/>
</dbReference>
<proteinExistence type="predicted"/>
<dbReference type="EMBL" id="LATX01001755">
    <property type="protein sequence ID" value="KTB38553.1"/>
    <property type="molecule type" value="Genomic_DNA"/>
</dbReference>
<dbReference type="PROSITE" id="PS50222">
    <property type="entry name" value="EF_HAND_2"/>
    <property type="match status" value="2"/>
</dbReference>
<dbReference type="AlphaFoldDB" id="A0A0W0FQF4"/>
<evidence type="ECO:0000256" key="2">
    <source>
        <dbReference type="ARBA" id="ARBA00022490"/>
    </source>
</evidence>
<keyword evidence="5" id="KW-0106">Calcium</keyword>
<dbReference type="InterPro" id="IPR051426">
    <property type="entry name" value="Peflin/Sorcin_CaBP"/>
</dbReference>
<dbReference type="Pfam" id="PF13499">
    <property type="entry name" value="EF-hand_7"/>
    <property type="match status" value="2"/>
</dbReference>
<name>A0A0W0FQF4_MONRR</name>
<dbReference type="Proteomes" id="UP000054988">
    <property type="component" value="Unassembled WGS sequence"/>
</dbReference>
<dbReference type="SUPFAM" id="SSF47473">
    <property type="entry name" value="EF-hand"/>
    <property type="match status" value="1"/>
</dbReference>
<comment type="caution">
    <text evidence="8">The sequence shown here is derived from an EMBL/GenBank/DDBJ whole genome shotgun (WGS) entry which is preliminary data.</text>
</comment>
<feature type="compositionally biased region" description="Gly residues" evidence="6">
    <location>
        <begin position="14"/>
        <end position="45"/>
    </location>
</feature>
<protein>
    <submittedName>
        <fullName evidence="8">Putative EF-hand</fullName>
    </submittedName>
</protein>
<dbReference type="PROSITE" id="PS00018">
    <property type="entry name" value="EF_HAND_1"/>
    <property type="match status" value="2"/>
</dbReference>
<dbReference type="SMART" id="SM00054">
    <property type="entry name" value="EFh"/>
    <property type="match status" value="4"/>
</dbReference>
<dbReference type="InterPro" id="IPR002048">
    <property type="entry name" value="EF_hand_dom"/>
</dbReference>
<keyword evidence="3" id="KW-0479">Metal-binding</keyword>
<evidence type="ECO:0000256" key="4">
    <source>
        <dbReference type="ARBA" id="ARBA00022737"/>
    </source>
</evidence>
<sequence>MSYGYGSQYGASQGGYGGPPGQGGYGGPGGYGGGGGGGYGGGGGFAPSRGPAGPPPGADPQLWNWFQAVDVDNSGHISVEELQRALINGDWSPFDLDTVKLLMSIFDVDRSGTIGFNEFAGLWKYIKDWQNVFRHFDRDRSGSIDGEELRQALIQFGYNLSPQLLDLVQRKYATTAGTQYGSAANAGISFDRFVRACVVIKQISETFGKMDTDRDGWIQINYEQFMHAVLTLP</sequence>
<keyword evidence="2" id="KW-0963">Cytoplasm</keyword>
<dbReference type="CDD" id="cd16180">
    <property type="entry name" value="EFh_PEF_Group_I"/>
    <property type="match status" value="1"/>
</dbReference>
<dbReference type="InterPro" id="IPR018247">
    <property type="entry name" value="EF_Hand_1_Ca_BS"/>
</dbReference>
<evidence type="ECO:0000256" key="3">
    <source>
        <dbReference type="ARBA" id="ARBA00022723"/>
    </source>
</evidence>
<dbReference type="GO" id="GO:0005509">
    <property type="term" value="F:calcium ion binding"/>
    <property type="evidence" value="ECO:0007669"/>
    <property type="project" value="InterPro"/>
</dbReference>
<evidence type="ECO:0000256" key="6">
    <source>
        <dbReference type="SAM" id="MobiDB-lite"/>
    </source>
</evidence>
<dbReference type="eggNOG" id="KOG0037">
    <property type="taxonomic scope" value="Eukaryota"/>
</dbReference>
<dbReference type="InterPro" id="IPR011992">
    <property type="entry name" value="EF-hand-dom_pair"/>
</dbReference>
<dbReference type="PANTHER" id="PTHR46212">
    <property type="entry name" value="PEFLIN"/>
    <property type="match status" value="1"/>
</dbReference>
<feature type="domain" description="EF-hand" evidence="7">
    <location>
        <begin position="124"/>
        <end position="159"/>
    </location>
</feature>
<evidence type="ECO:0000259" key="7">
    <source>
        <dbReference type="PROSITE" id="PS50222"/>
    </source>
</evidence>
<comment type="subcellular location">
    <subcellularLocation>
        <location evidence="1">Cytoplasm</location>
    </subcellularLocation>
</comment>
<gene>
    <name evidence="8" type="ORF">WG66_8899</name>
</gene>
<dbReference type="GO" id="GO:0048306">
    <property type="term" value="F:calcium-dependent protein binding"/>
    <property type="evidence" value="ECO:0007669"/>
    <property type="project" value="UniProtKB-ARBA"/>
</dbReference>
<feature type="region of interest" description="Disordered" evidence="6">
    <location>
        <begin position="14"/>
        <end position="58"/>
    </location>
</feature>
<keyword evidence="4" id="KW-0677">Repeat</keyword>
<dbReference type="GO" id="GO:0005737">
    <property type="term" value="C:cytoplasm"/>
    <property type="evidence" value="ECO:0007669"/>
    <property type="project" value="UniProtKB-SubCell"/>
</dbReference>
<accession>A0A0W0FQF4</accession>
<dbReference type="Gene3D" id="1.10.238.10">
    <property type="entry name" value="EF-hand"/>
    <property type="match status" value="1"/>
</dbReference>
<evidence type="ECO:0000313" key="9">
    <source>
        <dbReference type="Proteomes" id="UP000054988"/>
    </source>
</evidence>
<organism evidence="8 9">
    <name type="scientific">Moniliophthora roreri</name>
    <name type="common">Frosty pod rot fungus</name>
    <name type="synonym">Monilia roreri</name>
    <dbReference type="NCBI Taxonomy" id="221103"/>
    <lineage>
        <taxon>Eukaryota</taxon>
        <taxon>Fungi</taxon>
        <taxon>Dikarya</taxon>
        <taxon>Basidiomycota</taxon>
        <taxon>Agaricomycotina</taxon>
        <taxon>Agaricomycetes</taxon>
        <taxon>Agaricomycetidae</taxon>
        <taxon>Agaricales</taxon>
        <taxon>Marasmiineae</taxon>
        <taxon>Marasmiaceae</taxon>
        <taxon>Moniliophthora</taxon>
    </lineage>
</organism>
<evidence type="ECO:0000313" key="8">
    <source>
        <dbReference type="EMBL" id="KTB38553.1"/>
    </source>
</evidence>
<reference evidence="8 9" key="1">
    <citation type="submission" date="2015-12" db="EMBL/GenBank/DDBJ databases">
        <title>Draft genome sequence of Moniliophthora roreri, the causal agent of frosty pod rot of cacao.</title>
        <authorList>
            <person name="Aime M.C."/>
            <person name="Diaz-Valderrama J.R."/>
            <person name="Kijpornyongpan T."/>
            <person name="Phillips-Mora W."/>
        </authorList>
    </citation>
    <scope>NUCLEOTIDE SEQUENCE [LARGE SCALE GENOMIC DNA]</scope>
    <source>
        <strain evidence="8 9">MCA 2952</strain>
    </source>
</reference>
<feature type="domain" description="EF-hand" evidence="7">
    <location>
        <begin position="57"/>
        <end position="92"/>
    </location>
</feature>